<dbReference type="RefSeq" id="XP_017303232.1">
    <property type="nucleotide sequence ID" value="XM_017447743.2"/>
</dbReference>
<organism evidence="2 3">
    <name type="scientific">Diaphorina citri</name>
    <name type="common">Asian citrus psyllid</name>
    <dbReference type="NCBI Taxonomy" id="121845"/>
    <lineage>
        <taxon>Eukaryota</taxon>
        <taxon>Metazoa</taxon>
        <taxon>Ecdysozoa</taxon>
        <taxon>Arthropoda</taxon>
        <taxon>Hexapoda</taxon>
        <taxon>Insecta</taxon>
        <taxon>Pterygota</taxon>
        <taxon>Neoptera</taxon>
        <taxon>Paraneoptera</taxon>
        <taxon>Hemiptera</taxon>
        <taxon>Sternorrhyncha</taxon>
        <taxon>Psylloidea</taxon>
        <taxon>Psyllidae</taxon>
        <taxon>Diaphorininae</taxon>
        <taxon>Diaphorina</taxon>
    </lineage>
</organism>
<keyword evidence="2" id="KW-1185">Reference proteome</keyword>
<dbReference type="Proteomes" id="UP000079169">
    <property type="component" value="Unplaced"/>
</dbReference>
<dbReference type="KEGG" id="dci:108253559"/>
<dbReference type="PaxDb" id="121845-A0A1S4EMC8"/>
<evidence type="ECO:0000256" key="1">
    <source>
        <dbReference type="SAM" id="MobiDB-lite"/>
    </source>
</evidence>
<feature type="region of interest" description="Disordered" evidence="1">
    <location>
        <begin position="1"/>
        <end position="20"/>
    </location>
</feature>
<evidence type="ECO:0000313" key="2">
    <source>
        <dbReference type="Proteomes" id="UP000079169"/>
    </source>
</evidence>
<accession>A0A1S4EMC8</accession>
<sequence length="237" mass="25947">MSGDEHDNSPPGPTIHELDSPDFLEDIDILQGTDNTLTSPLSVVEQMPSPEKTNVDVNLLSSNTENNPLLLDLVKDVITEEETLVSLPPEQILPADIKTKTAMVPTVTTNINNNNNTTSTTTKRPRTKKSATGNKESLGNAVNNVFIDTKVKLEQSKNLKNGQAKYPYVATSEQSDFGLNRGSAQIIDDLSMGEDESLLPIMDVNLIKVENSSPRDQDNLDEENSSPPQLGFDTLNW</sequence>
<proteinExistence type="predicted"/>
<protein>
    <submittedName>
        <fullName evidence="3">Uncharacterized protein LOC108253559</fullName>
    </submittedName>
</protein>
<dbReference type="GeneID" id="108253559"/>
<feature type="region of interest" description="Disordered" evidence="1">
    <location>
        <begin position="212"/>
        <end position="237"/>
    </location>
</feature>
<gene>
    <name evidence="3" type="primary">LOC108253559</name>
</gene>
<dbReference type="AlphaFoldDB" id="A0A1S4EMC8"/>
<feature type="compositionally biased region" description="Low complexity" evidence="1">
    <location>
        <begin position="108"/>
        <end position="122"/>
    </location>
</feature>
<feature type="region of interest" description="Disordered" evidence="1">
    <location>
        <begin position="108"/>
        <end position="136"/>
    </location>
</feature>
<name>A0A1S4EMC8_DIACI</name>
<evidence type="ECO:0000313" key="3">
    <source>
        <dbReference type="RefSeq" id="XP_017303232.1"/>
    </source>
</evidence>
<reference evidence="3" key="1">
    <citation type="submission" date="2025-08" db="UniProtKB">
        <authorList>
            <consortium name="RefSeq"/>
        </authorList>
    </citation>
    <scope>IDENTIFICATION</scope>
</reference>